<evidence type="ECO:0000313" key="1">
    <source>
        <dbReference type="EMBL" id="QHQ34449.1"/>
    </source>
</evidence>
<evidence type="ECO:0000313" key="2">
    <source>
        <dbReference type="Proteomes" id="UP000464495"/>
    </source>
</evidence>
<sequence>MTKLIKRSHAIFLVAWVLMFVQSLALHAQEVTISYRGELAEILDSAAQAYVENFPEHLDWIESGQITIVNCGRNTPIEISDLPSGFSWTYEGYDETQSLAWVLDEYALMIASFSRSEVPYRLAQDAFSRLETRFGRYQTILFDGVEYNSYGEALSANLPTLFAQYGVRYPGLYYESGCGGPVEIFFSTEPPGAQVWRTTPLRAKFCEFREQDSRRCQAWNEVTGQGSLLEQGNFILYAKWPDGREVQSYRDLRNMPDPATVVLRPN</sequence>
<name>A0A6P1SZJ1_9RHOB</name>
<gene>
    <name evidence="1" type="ORF">GO499_04245</name>
</gene>
<protein>
    <submittedName>
        <fullName evidence="1">Uncharacterized protein</fullName>
    </submittedName>
</protein>
<proteinExistence type="predicted"/>
<keyword evidence="2" id="KW-1185">Reference proteome</keyword>
<dbReference type="KEGG" id="amaq:GO499_04245"/>
<dbReference type="RefSeq" id="WP_161861018.1">
    <property type="nucleotide sequence ID" value="NZ_CP046620.1"/>
</dbReference>
<accession>A0A6P1SZJ1</accession>
<organism evidence="1 2">
    <name type="scientific">Algicella marina</name>
    <dbReference type="NCBI Taxonomy" id="2683284"/>
    <lineage>
        <taxon>Bacteria</taxon>
        <taxon>Pseudomonadati</taxon>
        <taxon>Pseudomonadota</taxon>
        <taxon>Alphaproteobacteria</taxon>
        <taxon>Rhodobacterales</taxon>
        <taxon>Paracoccaceae</taxon>
        <taxon>Algicella</taxon>
    </lineage>
</organism>
<dbReference type="EMBL" id="CP046620">
    <property type="protein sequence ID" value="QHQ34449.1"/>
    <property type="molecule type" value="Genomic_DNA"/>
</dbReference>
<dbReference type="Proteomes" id="UP000464495">
    <property type="component" value="Chromosome"/>
</dbReference>
<dbReference type="AlphaFoldDB" id="A0A6P1SZJ1"/>
<reference evidence="1 2" key="1">
    <citation type="submission" date="2019-12" db="EMBL/GenBank/DDBJ databases">
        <title>Complete genome sequence of Algicella marina strain 9Alg 56(T) isolated from the red alga Tichocarpus crinitus.</title>
        <authorList>
            <person name="Kim S.-G."/>
            <person name="Nedashkovskaya O.I."/>
        </authorList>
    </citation>
    <scope>NUCLEOTIDE SEQUENCE [LARGE SCALE GENOMIC DNA]</scope>
    <source>
        <strain evidence="1 2">9Alg 56</strain>
    </source>
</reference>